<dbReference type="PANTHER" id="PTHR11895">
    <property type="entry name" value="TRANSAMIDASE"/>
    <property type="match status" value="1"/>
</dbReference>
<sequence>MTGLAEFTAVRLVEGYRTGEFGPVEVTRAILERAEYAQSTVNAFVRLDADGALAGARASEERWRRGRPAGLLDGVPVTVKDLLLMRGGPTLKGSRTVSPEGRWAEDAPSVARLREHGAVLLGRTTTPEYGWKAVTDSPLTGVTRNPYDPSRTAGGSSGGAAAAVALGAGPLALGTDGGGSVRVPAAFCGVFGLKPTYGRVPLYPASPFGSLSHVGPLTRDAADAALLLDVISGPDARDWSALPPPPGSFVDALEGGVRGLRVAYSPSLGGQVAVRPAVAAAVRRAVTGLAALGAHVSETDPDLTDPVEAFHVLWFSGAAGVVRRLGPRRRELLDPGLREIAGIGARLTALDHLAAVDVRANLGRRMGRFHEAYDVLVTPTLPLTAFEAGAEVPRGAGLRRWTGWTPFTYPFNMTQQPAASVPVGVDGDGLPVGLQVVAARHRDALVLRVAHALYEAGVAGVEPSAGAR</sequence>
<accession>A0A918UNI2</accession>
<keyword evidence="4" id="KW-1185">Reference proteome</keyword>
<comment type="similarity">
    <text evidence="1">Belongs to the amidase family.</text>
</comment>
<protein>
    <submittedName>
        <fullName evidence="3">Amidase</fullName>
    </submittedName>
</protein>
<dbReference type="InterPro" id="IPR020556">
    <property type="entry name" value="Amidase_CS"/>
</dbReference>
<name>A0A918UNI2_9ACTN</name>
<dbReference type="RefSeq" id="WP_189862546.1">
    <property type="nucleotide sequence ID" value="NZ_BMVW01000010.1"/>
</dbReference>
<dbReference type="PROSITE" id="PS00571">
    <property type="entry name" value="AMIDASES"/>
    <property type="match status" value="1"/>
</dbReference>
<dbReference type="Proteomes" id="UP000622166">
    <property type="component" value="Unassembled WGS sequence"/>
</dbReference>
<proteinExistence type="inferred from homology"/>
<comment type="caution">
    <text evidence="3">The sequence shown here is derived from an EMBL/GenBank/DDBJ whole genome shotgun (WGS) entry which is preliminary data.</text>
</comment>
<evidence type="ECO:0000313" key="4">
    <source>
        <dbReference type="Proteomes" id="UP000622166"/>
    </source>
</evidence>
<dbReference type="NCBIfam" id="NF004815">
    <property type="entry name" value="PRK06169.1"/>
    <property type="match status" value="1"/>
</dbReference>
<dbReference type="AlphaFoldDB" id="A0A918UNI2"/>
<organism evidence="3 4">
    <name type="scientific">Streptomyces poonensis</name>
    <dbReference type="NCBI Taxonomy" id="68255"/>
    <lineage>
        <taxon>Bacteria</taxon>
        <taxon>Bacillati</taxon>
        <taxon>Actinomycetota</taxon>
        <taxon>Actinomycetes</taxon>
        <taxon>Kitasatosporales</taxon>
        <taxon>Streptomycetaceae</taxon>
        <taxon>Streptomyces</taxon>
    </lineage>
</organism>
<dbReference type="GO" id="GO:0003824">
    <property type="term" value="F:catalytic activity"/>
    <property type="evidence" value="ECO:0007669"/>
    <property type="project" value="InterPro"/>
</dbReference>
<reference evidence="3" key="1">
    <citation type="journal article" date="2014" name="Int. J. Syst. Evol. Microbiol.">
        <title>Complete genome sequence of Corynebacterium casei LMG S-19264T (=DSM 44701T), isolated from a smear-ripened cheese.</title>
        <authorList>
            <consortium name="US DOE Joint Genome Institute (JGI-PGF)"/>
            <person name="Walter F."/>
            <person name="Albersmeier A."/>
            <person name="Kalinowski J."/>
            <person name="Ruckert C."/>
        </authorList>
    </citation>
    <scope>NUCLEOTIDE SEQUENCE</scope>
    <source>
        <strain evidence="3">JCM 4815</strain>
    </source>
</reference>
<dbReference type="InterPro" id="IPR036928">
    <property type="entry name" value="AS_sf"/>
</dbReference>
<dbReference type="InterPro" id="IPR023631">
    <property type="entry name" value="Amidase_dom"/>
</dbReference>
<dbReference type="SUPFAM" id="SSF75304">
    <property type="entry name" value="Amidase signature (AS) enzymes"/>
    <property type="match status" value="1"/>
</dbReference>
<dbReference type="Pfam" id="PF01425">
    <property type="entry name" value="Amidase"/>
    <property type="match status" value="1"/>
</dbReference>
<gene>
    <name evidence="3" type="ORF">GCM10010365_48980</name>
</gene>
<reference evidence="3" key="2">
    <citation type="submission" date="2020-09" db="EMBL/GenBank/DDBJ databases">
        <authorList>
            <person name="Sun Q."/>
            <person name="Ohkuma M."/>
        </authorList>
    </citation>
    <scope>NUCLEOTIDE SEQUENCE</scope>
    <source>
        <strain evidence="3">JCM 4815</strain>
    </source>
</reference>
<evidence type="ECO:0000256" key="1">
    <source>
        <dbReference type="ARBA" id="ARBA00009199"/>
    </source>
</evidence>
<evidence type="ECO:0000313" key="3">
    <source>
        <dbReference type="EMBL" id="GGZ22934.1"/>
    </source>
</evidence>
<dbReference type="PANTHER" id="PTHR11895:SF7">
    <property type="entry name" value="GLUTAMYL-TRNA(GLN) AMIDOTRANSFERASE SUBUNIT A, MITOCHONDRIAL"/>
    <property type="match status" value="1"/>
</dbReference>
<dbReference type="Gene3D" id="3.90.1300.10">
    <property type="entry name" value="Amidase signature (AS) domain"/>
    <property type="match status" value="1"/>
</dbReference>
<evidence type="ECO:0000259" key="2">
    <source>
        <dbReference type="Pfam" id="PF01425"/>
    </source>
</evidence>
<feature type="domain" description="Amidase" evidence="2">
    <location>
        <begin position="25"/>
        <end position="447"/>
    </location>
</feature>
<dbReference type="InterPro" id="IPR000120">
    <property type="entry name" value="Amidase"/>
</dbReference>
<dbReference type="EMBL" id="BMVW01000010">
    <property type="protein sequence ID" value="GGZ22934.1"/>
    <property type="molecule type" value="Genomic_DNA"/>
</dbReference>